<organism evidence="1 2">
    <name type="scientific">Lithospermum erythrorhizon</name>
    <name type="common">Purple gromwell</name>
    <name type="synonym">Lithospermum officinale var. erythrorhizon</name>
    <dbReference type="NCBI Taxonomy" id="34254"/>
    <lineage>
        <taxon>Eukaryota</taxon>
        <taxon>Viridiplantae</taxon>
        <taxon>Streptophyta</taxon>
        <taxon>Embryophyta</taxon>
        <taxon>Tracheophyta</taxon>
        <taxon>Spermatophyta</taxon>
        <taxon>Magnoliopsida</taxon>
        <taxon>eudicotyledons</taxon>
        <taxon>Gunneridae</taxon>
        <taxon>Pentapetalae</taxon>
        <taxon>asterids</taxon>
        <taxon>lamiids</taxon>
        <taxon>Boraginales</taxon>
        <taxon>Boraginaceae</taxon>
        <taxon>Boraginoideae</taxon>
        <taxon>Lithospermeae</taxon>
        <taxon>Lithospermum</taxon>
    </lineage>
</organism>
<reference evidence="1 2" key="1">
    <citation type="submission" date="2024-01" db="EMBL/GenBank/DDBJ databases">
        <title>The complete chloroplast genome sequence of Lithospermum erythrorhizon: insights into the phylogenetic relationship among Boraginaceae species and the maternal lineages of purple gromwells.</title>
        <authorList>
            <person name="Okada T."/>
            <person name="Watanabe K."/>
        </authorList>
    </citation>
    <scope>NUCLEOTIDE SEQUENCE [LARGE SCALE GENOMIC DNA]</scope>
</reference>
<sequence length="143" mass="15972">MVTSSPSDERSPSLAYASSVELTLGRTPSPEYTPAADDHYVYRHRWVPLCGRLSGKLVSQLRDMEHDIFEQLGADLEDDPKYLVMCAALAQSLYNRELLSHADLHLVDSVAARWLLENDQASLSEVAVVVHRMEFNTGSVRAL</sequence>
<dbReference type="Proteomes" id="UP001454036">
    <property type="component" value="Unassembled WGS sequence"/>
</dbReference>
<proteinExistence type="predicted"/>
<evidence type="ECO:0000313" key="1">
    <source>
        <dbReference type="EMBL" id="GAA0163243.1"/>
    </source>
</evidence>
<name>A0AAV3QJA6_LITER</name>
<accession>A0AAV3QJA6</accession>
<keyword evidence="2" id="KW-1185">Reference proteome</keyword>
<gene>
    <name evidence="1" type="ORF">LIER_19155</name>
</gene>
<protein>
    <submittedName>
        <fullName evidence="1">Uncharacterized protein</fullName>
    </submittedName>
</protein>
<comment type="caution">
    <text evidence="1">The sequence shown here is derived from an EMBL/GenBank/DDBJ whole genome shotgun (WGS) entry which is preliminary data.</text>
</comment>
<dbReference type="EMBL" id="BAABME010004693">
    <property type="protein sequence ID" value="GAA0163243.1"/>
    <property type="molecule type" value="Genomic_DNA"/>
</dbReference>
<dbReference type="AlphaFoldDB" id="A0AAV3QJA6"/>
<evidence type="ECO:0000313" key="2">
    <source>
        <dbReference type="Proteomes" id="UP001454036"/>
    </source>
</evidence>